<keyword evidence="3" id="KW-0472">Membrane</keyword>
<dbReference type="PANTHER" id="PTHR43201">
    <property type="entry name" value="ACYL-COA SYNTHETASE"/>
    <property type="match status" value="1"/>
</dbReference>
<dbReference type="Pfam" id="PF00501">
    <property type="entry name" value="AMP-binding"/>
    <property type="match status" value="1"/>
</dbReference>
<organism evidence="5 6">
    <name type="scientific">Treponema primitia (strain ATCC BAA-887 / DSM 12427 / ZAS-2)</name>
    <dbReference type="NCBI Taxonomy" id="545694"/>
    <lineage>
        <taxon>Bacteria</taxon>
        <taxon>Pseudomonadati</taxon>
        <taxon>Spirochaetota</taxon>
        <taxon>Spirochaetia</taxon>
        <taxon>Spirochaetales</taxon>
        <taxon>Treponemataceae</taxon>
        <taxon>Treponema</taxon>
    </lineage>
</organism>
<dbReference type="STRING" id="545694.TREPR_0987"/>
<dbReference type="InterPro" id="IPR045851">
    <property type="entry name" value="AMP-bd_C_sf"/>
</dbReference>
<sequence length="580" mass="64258">MMLNPKDYIADWPDMPHPNFSAWLGDLAVRWGDKTAIFYRSGKQKEFTRWSFTRLAEESRRIGRGLLAAGLSKGDRVALWSENRPEWIAVWLGAAIAGLVIVPIDFLVSEDECSNILKLTGAKAFFYSGRKREYAADLLSRGIPAAVRVCISQEGDNFFEAFGTDAGEQKLPATEEIAGTDPVSIVFTSGTTGFAKGVTLSHQAILANANAAIRSLRAYPWDIFINVLPLHHTYPTTCSFVSPLSVGAATIIVEKLVGKVVIDDIRDAGGTFLIAVPLLYDKVKAGIEHGYKALPGILRAILDPLRKIALEKAKKGNYQFGQRVFKFIRKKAGLGSIRIMVAGGGPLNPKTADFFDSLGFNIVHGYGMSENGPLISVSTPWHKNNVSVGLPVKYTDVKIIDKNEEGIGEIIVKSPSIMLGYYENPEATAAMFTPDGYLKTGDLGFIDDQGFIYISGRAKNLIVSSGGKNVYPEEIETHFDGSRAIAEMLVVGRREPDYGGEEIFAVTVPNFETLQQDYPDRELDDAFLRGLIKKEIEDVNRTLPGYKKISDFTIRRKPFEKNAQQKIRRFMYKSYEEPKK</sequence>
<dbReference type="Pfam" id="PF23562">
    <property type="entry name" value="AMP-binding_C_3"/>
    <property type="match status" value="1"/>
</dbReference>
<dbReference type="InterPro" id="IPR000873">
    <property type="entry name" value="AMP-dep_synth/lig_dom"/>
</dbReference>
<dbReference type="GO" id="GO:0006631">
    <property type="term" value="P:fatty acid metabolic process"/>
    <property type="evidence" value="ECO:0007669"/>
    <property type="project" value="TreeGrafter"/>
</dbReference>
<dbReference type="Proteomes" id="UP000009223">
    <property type="component" value="Chromosome"/>
</dbReference>
<dbReference type="RefSeq" id="WP_015709073.1">
    <property type="nucleotide sequence ID" value="NC_015578.1"/>
</dbReference>
<dbReference type="eggNOG" id="COG1022">
    <property type="taxonomic scope" value="Bacteria"/>
</dbReference>
<dbReference type="PANTHER" id="PTHR43201:SF5">
    <property type="entry name" value="MEDIUM-CHAIN ACYL-COA LIGASE ACSF2, MITOCHONDRIAL"/>
    <property type="match status" value="1"/>
</dbReference>
<keyword evidence="3" id="KW-0812">Transmembrane</keyword>
<evidence type="ECO:0000256" key="2">
    <source>
        <dbReference type="ARBA" id="ARBA00022598"/>
    </source>
</evidence>
<evidence type="ECO:0000259" key="4">
    <source>
        <dbReference type="Pfam" id="PF00501"/>
    </source>
</evidence>
<evidence type="ECO:0000256" key="1">
    <source>
        <dbReference type="ARBA" id="ARBA00006432"/>
    </source>
</evidence>
<reference evidence="5 6" key="2">
    <citation type="journal article" date="2011" name="ISME J.">
        <title>RNA-seq reveals cooperative metabolic interactions between two termite-gut spirochete species in co-culture.</title>
        <authorList>
            <person name="Rosenthal A.Z."/>
            <person name="Matson E.G."/>
            <person name="Eldar A."/>
            <person name="Leadbetter J.R."/>
        </authorList>
    </citation>
    <scope>NUCLEOTIDE SEQUENCE [LARGE SCALE GENOMIC DNA]</scope>
    <source>
        <strain evidence="6">ATCC BAA-887 / DSM 12427 / ZAS-2</strain>
    </source>
</reference>
<keyword evidence="6" id="KW-1185">Reference proteome</keyword>
<gene>
    <name evidence="5" type="ordered locus">TREPR_0987</name>
</gene>
<feature type="domain" description="AMP-dependent synthetase/ligase" evidence="4">
    <location>
        <begin position="29"/>
        <end position="422"/>
    </location>
</feature>
<proteinExistence type="inferred from homology"/>
<protein>
    <submittedName>
        <fullName evidence="5">AMP-dependent synthetase and ligase</fullName>
    </submittedName>
</protein>
<dbReference type="HOGENOM" id="CLU_000022_59_9_12"/>
<dbReference type="SUPFAM" id="SSF56801">
    <property type="entry name" value="Acetyl-CoA synthetase-like"/>
    <property type="match status" value="1"/>
</dbReference>
<dbReference type="EMBL" id="CP001843">
    <property type="protein sequence ID" value="AEF86545.1"/>
    <property type="molecule type" value="Genomic_DNA"/>
</dbReference>
<accession>F5YHT5</accession>
<feature type="transmembrane region" description="Helical" evidence="3">
    <location>
        <begin position="88"/>
        <end position="108"/>
    </location>
</feature>
<dbReference type="Gene3D" id="3.30.300.30">
    <property type="match status" value="1"/>
</dbReference>
<dbReference type="InterPro" id="IPR042099">
    <property type="entry name" value="ANL_N_sf"/>
</dbReference>
<keyword evidence="3" id="KW-1133">Transmembrane helix</keyword>
<keyword evidence="2 5" id="KW-0436">Ligase</keyword>
<dbReference type="PROSITE" id="PS00455">
    <property type="entry name" value="AMP_BINDING"/>
    <property type="match status" value="1"/>
</dbReference>
<comment type="similarity">
    <text evidence="1">Belongs to the ATP-dependent AMP-binding enzyme family.</text>
</comment>
<dbReference type="AlphaFoldDB" id="F5YHT5"/>
<dbReference type="GO" id="GO:0031956">
    <property type="term" value="F:medium-chain fatty acid-CoA ligase activity"/>
    <property type="evidence" value="ECO:0007669"/>
    <property type="project" value="TreeGrafter"/>
</dbReference>
<reference evidence="6" key="1">
    <citation type="submission" date="2009-12" db="EMBL/GenBank/DDBJ databases">
        <title>Complete sequence of Treponema primitia strain ZAS-2.</title>
        <authorList>
            <person name="Tetu S.G."/>
            <person name="Matson E."/>
            <person name="Ren Q."/>
            <person name="Seshadri R."/>
            <person name="Elbourne L."/>
            <person name="Hassan K.A."/>
            <person name="Durkin A."/>
            <person name="Radune D."/>
            <person name="Mohamoud Y."/>
            <person name="Shay R."/>
            <person name="Jin S."/>
            <person name="Zhang X."/>
            <person name="Lucey K."/>
            <person name="Ballor N.R."/>
            <person name="Ottesen E."/>
            <person name="Rosenthal R."/>
            <person name="Allen A."/>
            <person name="Leadbetter J.R."/>
            <person name="Paulsen I.T."/>
        </authorList>
    </citation>
    <scope>NUCLEOTIDE SEQUENCE [LARGE SCALE GENOMIC DNA]</scope>
    <source>
        <strain evidence="6">ATCC BAA-887 / DSM 12427 / ZAS-2</strain>
    </source>
</reference>
<evidence type="ECO:0000256" key="3">
    <source>
        <dbReference type="SAM" id="Phobius"/>
    </source>
</evidence>
<evidence type="ECO:0000313" key="5">
    <source>
        <dbReference type="EMBL" id="AEF86545.1"/>
    </source>
</evidence>
<dbReference type="Gene3D" id="3.40.50.12780">
    <property type="entry name" value="N-terminal domain of ligase-like"/>
    <property type="match status" value="1"/>
</dbReference>
<dbReference type="KEGG" id="tpi:TREPR_0987"/>
<name>F5YHT5_TREPZ</name>
<dbReference type="InterPro" id="IPR020845">
    <property type="entry name" value="AMP-binding_CS"/>
</dbReference>
<evidence type="ECO:0000313" key="6">
    <source>
        <dbReference type="Proteomes" id="UP000009223"/>
    </source>
</evidence>